<reference evidence="2" key="1">
    <citation type="submission" date="2015-07" db="EMBL/GenBank/DDBJ databases">
        <title>Genome Of Nitrogen-Fixing Cyanobacterium Nostoc piscinale CENA21 From Solimoes/Amazon River Floodplain Sediments And Comparative Genomics To Uncover Biosynthetic Natural Products Potential.</title>
        <authorList>
            <person name="Leao T.F."/>
            <person name="Leao P.N."/>
            <person name="Guimaraes P.I."/>
            <person name="de Melo A.G.C."/>
            <person name="Ramos R.T.J."/>
            <person name="Silva A."/>
            <person name="Fiore M.F."/>
            <person name="Schneider M.P.C."/>
        </authorList>
    </citation>
    <scope>NUCLEOTIDE SEQUENCE [LARGE SCALE GENOMIC DNA]</scope>
    <source>
        <strain evidence="2">CENA21</strain>
    </source>
</reference>
<dbReference type="OrthoDB" id="9815592at2"/>
<name>A0A0M3V5Q8_9NOSO</name>
<dbReference type="AlphaFoldDB" id="A0A0M3V5Q8"/>
<dbReference type="EMBL" id="CP012036">
    <property type="protein sequence ID" value="ALF54343.1"/>
    <property type="molecule type" value="Genomic_DNA"/>
</dbReference>
<reference evidence="1 2" key="2">
    <citation type="journal article" date="2016" name="Genome Announc.">
        <title>Draft Genome Sequence of the N2-Fixing Cyanobacterium Nostoc piscinale CENA21, Isolated from the Brazilian Amazon Floodplain.</title>
        <authorList>
            <person name="Leao T."/>
            <person name="Guimaraes P.I."/>
            <person name="de Melo A.G."/>
            <person name="Ramos R.T."/>
            <person name="Leao P.N."/>
            <person name="Silva A."/>
            <person name="Fiore M.F."/>
            <person name="Schneider M.P."/>
        </authorList>
    </citation>
    <scope>NUCLEOTIDE SEQUENCE [LARGE SCALE GENOMIC DNA]</scope>
    <source>
        <strain evidence="1 2">CENA21</strain>
    </source>
</reference>
<dbReference type="PANTHER" id="PTHR23416:SF78">
    <property type="entry name" value="LIPOPOLYSACCHARIDE BIOSYNTHESIS O-ACETYL TRANSFERASE WBBJ-RELATED"/>
    <property type="match status" value="1"/>
</dbReference>
<keyword evidence="1" id="KW-0808">Transferase</keyword>
<dbReference type="GO" id="GO:0016740">
    <property type="term" value="F:transferase activity"/>
    <property type="evidence" value="ECO:0007669"/>
    <property type="project" value="UniProtKB-KW"/>
</dbReference>
<dbReference type="Proteomes" id="UP000062645">
    <property type="component" value="Chromosome"/>
</dbReference>
<dbReference type="KEGG" id="npz:ACX27_18245"/>
<dbReference type="Pfam" id="PF00132">
    <property type="entry name" value="Hexapep"/>
    <property type="match status" value="1"/>
</dbReference>
<accession>A0A0M3V5Q8</accession>
<sequence>MIISINNALKLLDQNIRLLYLRGLGIEIDFSCLISSNIVINLGYSQGHKGNIKISSKTQINHGVTLDAWGGSITIDENVFIGPYTVIYGHGGVKIGKDTLIAMHCRILSSNHTIPDRNSRIRSKPDVLLPVNIGEDVWLGAGVTILGGVTVGDGCVVGAGAVVTKDLPPYSIAVGVPAKVVKTRL</sequence>
<evidence type="ECO:0000313" key="2">
    <source>
        <dbReference type="Proteomes" id="UP000062645"/>
    </source>
</evidence>
<gene>
    <name evidence="1" type="ORF">ACX27_18245</name>
</gene>
<dbReference type="PATRIC" id="fig|224013.5.peg.4365"/>
<dbReference type="InterPro" id="IPR011004">
    <property type="entry name" value="Trimer_LpxA-like_sf"/>
</dbReference>
<dbReference type="RefSeq" id="WP_062294867.1">
    <property type="nucleotide sequence ID" value="NZ_CP012036.1"/>
</dbReference>
<dbReference type="SUPFAM" id="SSF51161">
    <property type="entry name" value="Trimeric LpxA-like enzymes"/>
    <property type="match status" value="1"/>
</dbReference>
<keyword evidence="2" id="KW-1185">Reference proteome</keyword>
<evidence type="ECO:0000313" key="1">
    <source>
        <dbReference type="EMBL" id="ALF54343.1"/>
    </source>
</evidence>
<dbReference type="Gene3D" id="2.160.10.10">
    <property type="entry name" value="Hexapeptide repeat proteins"/>
    <property type="match status" value="1"/>
</dbReference>
<organism evidence="1 2">
    <name type="scientific">Nostoc piscinale CENA21</name>
    <dbReference type="NCBI Taxonomy" id="224013"/>
    <lineage>
        <taxon>Bacteria</taxon>
        <taxon>Bacillati</taxon>
        <taxon>Cyanobacteriota</taxon>
        <taxon>Cyanophyceae</taxon>
        <taxon>Nostocales</taxon>
        <taxon>Nostocaceae</taxon>
        <taxon>Nostoc</taxon>
    </lineage>
</organism>
<dbReference type="STRING" id="224013.ACX27_18245"/>
<proteinExistence type="predicted"/>
<dbReference type="GO" id="GO:0043886">
    <property type="term" value="F:structural constituent of carboxysome shell"/>
    <property type="evidence" value="ECO:0007669"/>
    <property type="project" value="UniProtKB-ARBA"/>
</dbReference>
<dbReference type="GO" id="GO:0031470">
    <property type="term" value="C:carboxysome"/>
    <property type="evidence" value="ECO:0007669"/>
    <property type="project" value="UniProtKB-ARBA"/>
</dbReference>
<protein>
    <submittedName>
        <fullName evidence="1">Transferase</fullName>
    </submittedName>
</protein>
<dbReference type="PANTHER" id="PTHR23416">
    <property type="entry name" value="SIALIC ACID SYNTHASE-RELATED"/>
    <property type="match status" value="1"/>
</dbReference>
<dbReference type="CDD" id="cd04647">
    <property type="entry name" value="LbH_MAT_like"/>
    <property type="match status" value="1"/>
</dbReference>
<dbReference type="InterPro" id="IPR051159">
    <property type="entry name" value="Hexapeptide_acetyltransf"/>
</dbReference>
<dbReference type="InterPro" id="IPR001451">
    <property type="entry name" value="Hexapep"/>
</dbReference>